<accession>A0A1M7I4L8</accession>
<dbReference type="GO" id="GO:0005886">
    <property type="term" value="C:plasma membrane"/>
    <property type="evidence" value="ECO:0007669"/>
    <property type="project" value="TreeGrafter"/>
</dbReference>
<evidence type="ECO:0000256" key="1">
    <source>
        <dbReference type="SAM" id="Phobius"/>
    </source>
</evidence>
<keyword evidence="1" id="KW-0812">Transmembrane</keyword>
<reference evidence="2 3" key="1">
    <citation type="submission" date="2016-10" db="EMBL/GenBank/DDBJ databases">
        <authorList>
            <person name="de Groot N.N."/>
        </authorList>
    </citation>
    <scope>NUCLEOTIDE SEQUENCE [LARGE SCALE GENOMIC DNA]</scope>
    <source>
        <strain evidence="2 3">GAS522</strain>
    </source>
</reference>
<name>A0A1M7I4L8_9BRAD</name>
<evidence type="ECO:0000313" key="2">
    <source>
        <dbReference type="EMBL" id="SEE38595.1"/>
    </source>
</evidence>
<dbReference type="Pfam" id="PF05656">
    <property type="entry name" value="DUF805"/>
    <property type="match status" value="1"/>
</dbReference>
<evidence type="ECO:0000313" key="3">
    <source>
        <dbReference type="Proteomes" id="UP000183208"/>
    </source>
</evidence>
<dbReference type="RefSeq" id="WP_074829263.1">
    <property type="nucleotide sequence ID" value="NZ_FNTI01000001.1"/>
</dbReference>
<dbReference type="InterPro" id="IPR008523">
    <property type="entry name" value="DUF805"/>
</dbReference>
<dbReference type="PANTHER" id="PTHR34980:SF2">
    <property type="entry name" value="INNER MEMBRANE PROTEIN YHAH-RELATED"/>
    <property type="match status" value="1"/>
</dbReference>
<feature type="transmembrane region" description="Helical" evidence="1">
    <location>
        <begin position="26"/>
        <end position="43"/>
    </location>
</feature>
<feature type="transmembrane region" description="Helical" evidence="1">
    <location>
        <begin position="79"/>
        <end position="98"/>
    </location>
</feature>
<proteinExistence type="predicted"/>
<gene>
    <name evidence="2" type="ORF">SAMN05444171_7268</name>
</gene>
<dbReference type="EMBL" id="FNTI01000001">
    <property type="protein sequence ID" value="SEE38595.1"/>
    <property type="molecule type" value="Genomic_DNA"/>
</dbReference>
<keyword evidence="1" id="KW-0472">Membrane</keyword>
<dbReference type="PANTHER" id="PTHR34980">
    <property type="entry name" value="INNER MEMBRANE PROTEIN-RELATED-RELATED"/>
    <property type="match status" value="1"/>
</dbReference>
<protein>
    <submittedName>
        <fullName evidence="2">Uncharacterized membrane protein YhaH, DUF805 family</fullName>
    </submittedName>
</protein>
<sequence length="114" mass="12549">MNFAEAISSGFSKYVQFGGRACRSEYWYWTLFVVIASIVANIIDATLGIGMVGTIVGLGLFLPGLAVSARRLHDIDRTFWWILLAFTIIGTLVLIYWACQRGTAGPNRFGADPL</sequence>
<organism evidence="2 3">
    <name type="scientific">Bradyrhizobium lablabi</name>
    <dbReference type="NCBI Taxonomy" id="722472"/>
    <lineage>
        <taxon>Bacteria</taxon>
        <taxon>Pseudomonadati</taxon>
        <taxon>Pseudomonadota</taxon>
        <taxon>Alphaproteobacteria</taxon>
        <taxon>Hyphomicrobiales</taxon>
        <taxon>Nitrobacteraceae</taxon>
        <taxon>Bradyrhizobium</taxon>
    </lineage>
</organism>
<dbReference type="AlphaFoldDB" id="A0A1M7I4L8"/>
<feature type="transmembrane region" description="Helical" evidence="1">
    <location>
        <begin position="49"/>
        <end position="67"/>
    </location>
</feature>
<keyword evidence="1" id="KW-1133">Transmembrane helix</keyword>
<dbReference type="Proteomes" id="UP000183208">
    <property type="component" value="Unassembled WGS sequence"/>
</dbReference>
<dbReference type="OrthoDB" id="9812349at2"/>